<evidence type="ECO:0000313" key="5">
    <source>
        <dbReference type="Proteomes" id="UP001176478"/>
    </source>
</evidence>
<dbReference type="EMBL" id="JARRYG010000008">
    <property type="protein sequence ID" value="MDG4696476.1"/>
    <property type="molecule type" value="Genomic_DNA"/>
</dbReference>
<feature type="transmembrane region" description="Helical" evidence="1">
    <location>
        <begin position="6"/>
        <end position="30"/>
    </location>
</feature>
<dbReference type="RefSeq" id="WP_164975497.1">
    <property type="nucleotide sequence ID" value="NZ_JARRYG010000008.1"/>
</dbReference>
<comment type="caution">
    <text evidence="2">The sequence shown here is derived from an EMBL/GenBank/DDBJ whole genome shotgun (WGS) entry which is preliminary data.</text>
</comment>
<evidence type="ECO:0000256" key="1">
    <source>
        <dbReference type="SAM" id="Phobius"/>
    </source>
</evidence>
<evidence type="ECO:0000313" key="4">
    <source>
        <dbReference type="Proteomes" id="UP001156701"/>
    </source>
</evidence>
<evidence type="ECO:0000313" key="3">
    <source>
        <dbReference type="EMBL" id="MDO7855614.1"/>
    </source>
</evidence>
<gene>
    <name evidence="2" type="ORF">P7V44_09520</name>
    <name evidence="3" type="ORF">Q5E86_04325</name>
</gene>
<proteinExistence type="predicted"/>
<keyword evidence="1" id="KW-0812">Transmembrane</keyword>
<keyword evidence="5" id="KW-1185">Reference proteome</keyword>
<reference evidence="3" key="3">
    <citation type="journal article" date="2024" name="Int. J. Antimicrob. Agents">
        <title>Identification of a novel Providencia species showing multi-drug-resistant in three patients with hospital-acquired infection.</title>
        <authorList>
            <person name="Yang W."/>
            <person name="Chen J."/>
            <person name="Yang F."/>
            <person name="Ji P."/>
            <person name="Shen S."/>
            <person name="Yin D."/>
            <person name="Hu F."/>
        </authorList>
    </citation>
    <scope>NUCLEOTIDE SEQUENCE</scope>
    <source>
        <strain evidence="3">CRE-138-0111</strain>
    </source>
</reference>
<reference evidence="3" key="2">
    <citation type="submission" date="2023-07" db="EMBL/GenBank/DDBJ databases">
        <authorList>
            <person name="Yang W."/>
            <person name="Chen J."/>
            <person name="Ji P."/>
            <person name="Hu F."/>
        </authorList>
    </citation>
    <scope>NUCLEOTIDE SEQUENCE</scope>
    <source>
        <strain evidence="3">CRE-138-0111</strain>
    </source>
</reference>
<evidence type="ECO:0000313" key="2">
    <source>
        <dbReference type="EMBL" id="MDG4696476.1"/>
    </source>
</evidence>
<dbReference type="Proteomes" id="UP001156701">
    <property type="component" value="Unassembled WGS sequence"/>
</dbReference>
<name>A0AA42FH66_9GAMM</name>
<reference evidence="2" key="1">
    <citation type="submission" date="2023-03" db="EMBL/GenBank/DDBJ databases">
        <title>a new species belonging to Providencia genus.</title>
        <authorList>
            <person name="Yang W."/>
            <person name="Hu F."/>
            <person name="Shen S."/>
            <person name="Ding L."/>
            <person name="Yin D."/>
        </authorList>
    </citation>
    <scope>NUCLEOTIDE SEQUENCE</scope>
    <source>
        <strain evidence="2">CRE-3FA-0001</strain>
    </source>
</reference>
<keyword evidence="1" id="KW-1133">Transmembrane helix</keyword>
<accession>A0AA42FH66</accession>
<dbReference type="AlphaFoldDB" id="A0AA42FH66"/>
<keyword evidence="1" id="KW-0472">Membrane</keyword>
<sequence>MITFEVILWIAGILVISAVAFLVWVTMIILSNKAKADAQRENTKNKVENGD</sequence>
<protein>
    <submittedName>
        <fullName evidence="2">Uncharacterized protein</fullName>
    </submittedName>
</protein>
<dbReference type="Proteomes" id="UP001176478">
    <property type="component" value="Unassembled WGS sequence"/>
</dbReference>
<organism evidence="2 4">
    <name type="scientific">Providencia huashanensis</name>
    <dbReference type="NCBI Taxonomy" id="3037798"/>
    <lineage>
        <taxon>Bacteria</taxon>
        <taxon>Pseudomonadati</taxon>
        <taxon>Pseudomonadota</taxon>
        <taxon>Gammaproteobacteria</taxon>
        <taxon>Enterobacterales</taxon>
        <taxon>Morganellaceae</taxon>
        <taxon>Providencia</taxon>
    </lineage>
</organism>
<dbReference type="EMBL" id="JAUQTG010000001">
    <property type="protein sequence ID" value="MDO7855614.1"/>
    <property type="molecule type" value="Genomic_DNA"/>
</dbReference>